<dbReference type="PANTHER" id="PTHR42901">
    <property type="entry name" value="ALCOHOL DEHYDROGENASE"/>
    <property type="match status" value="1"/>
</dbReference>
<dbReference type="SUPFAM" id="SSF51735">
    <property type="entry name" value="NAD(P)-binding Rossmann-fold domains"/>
    <property type="match status" value="1"/>
</dbReference>
<dbReference type="CDD" id="cd05346">
    <property type="entry name" value="SDR_c5"/>
    <property type="match status" value="1"/>
</dbReference>
<dbReference type="EMBL" id="VSSQ01017600">
    <property type="protein sequence ID" value="MPM60049.1"/>
    <property type="molecule type" value="Genomic_DNA"/>
</dbReference>
<dbReference type="GO" id="GO:0016616">
    <property type="term" value="F:oxidoreductase activity, acting on the CH-OH group of donors, NAD or NADP as acceptor"/>
    <property type="evidence" value="ECO:0007669"/>
    <property type="project" value="UniProtKB-ARBA"/>
</dbReference>
<evidence type="ECO:0000256" key="1">
    <source>
        <dbReference type="ARBA" id="ARBA00006484"/>
    </source>
</evidence>
<sequence length="252" mass="27885">MKRKIALITGATSGIGEATTWRLAENGYDVIITGRRNERLKDVKEKLQKAGTRVLALCFDVRVEFEVKSAIENLPDDWKKIDVLVNNAGLAAGLSTLQEGDTGDWNRMIDTNVKGLLYMTRYVSPLMIKQEKGHIINIGSIAGKEVYPNGNVYCATKHAVDALTKGIRIDMLKHNIKVTQVCPGAVETEFSIVRFHGDEERAAKVYDGFDNLLADDIADCILFAVSRPAHVNINDMIVMPTAQATASLFYKK</sequence>
<accession>A0A645B3P4</accession>
<dbReference type="InterPro" id="IPR020904">
    <property type="entry name" value="Sc_DH/Rdtase_CS"/>
</dbReference>
<name>A0A645B3P4_9ZZZZ</name>
<keyword evidence="2 3" id="KW-0560">Oxidoreductase</keyword>
<dbReference type="InterPro" id="IPR036291">
    <property type="entry name" value="NAD(P)-bd_dom_sf"/>
</dbReference>
<dbReference type="FunFam" id="3.40.50.720:FF:000047">
    <property type="entry name" value="NADP-dependent L-serine/L-allo-threonine dehydrogenase"/>
    <property type="match status" value="1"/>
</dbReference>
<gene>
    <name evidence="3" type="primary">ydfG_10</name>
    <name evidence="3" type="ORF">SDC9_106896</name>
</gene>
<dbReference type="AlphaFoldDB" id="A0A645B3P4"/>
<dbReference type="Pfam" id="PF00106">
    <property type="entry name" value="adh_short"/>
    <property type="match status" value="1"/>
</dbReference>
<dbReference type="Gene3D" id="3.40.50.720">
    <property type="entry name" value="NAD(P)-binding Rossmann-like Domain"/>
    <property type="match status" value="1"/>
</dbReference>
<reference evidence="3" key="1">
    <citation type="submission" date="2019-08" db="EMBL/GenBank/DDBJ databases">
        <authorList>
            <person name="Kucharzyk K."/>
            <person name="Murdoch R.W."/>
            <person name="Higgins S."/>
            <person name="Loffler F."/>
        </authorList>
    </citation>
    <scope>NUCLEOTIDE SEQUENCE</scope>
</reference>
<protein>
    <submittedName>
        <fullName evidence="3">NADP-dependent 3-hydroxy acid dehydrogenase YdfG</fullName>
        <ecNumber evidence="3">1.1.1.381</ecNumber>
    </submittedName>
</protein>
<dbReference type="PRINTS" id="PR00080">
    <property type="entry name" value="SDRFAMILY"/>
</dbReference>
<organism evidence="3">
    <name type="scientific">bioreactor metagenome</name>
    <dbReference type="NCBI Taxonomy" id="1076179"/>
    <lineage>
        <taxon>unclassified sequences</taxon>
        <taxon>metagenomes</taxon>
        <taxon>ecological metagenomes</taxon>
    </lineage>
</organism>
<dbReference type="PRINTS" id="PR00081">
    <property type="entry name" value="GDHRDH"/>
</dbReference>
<comment type="similarity">
    <text evidence="1">Belongs to the short-chain dehydrogenases/reductases (SDR) family.</text>
</comment>
<dbReference type="InterPro" id="IPR002347">
    <property type="entry name" value="SDR_fam"/>
</dbReference>
<comment type="caution">
    <text evidence="3">The sequence shown here is derived from an EMBL/GenBank/DDBJ whole genome shotgun (WGS) entry which is preliminary data.</text>
</comment>
<dbReference type="PROSITE" id="PS00061">
    <property type="entry name" value="ADH_SHORT"/>
    <property type="match status" value="1"/>
</dbReference>
<evidence type="ECO:0000313" key="3">
    <source>
        <dbReference type="EMBL" id="MPM60049.1"/>
    </source>
</evidence>
<proteinExistence type="inferred from homology"/>
<dbReference type="EC" id="1.1.1.381" evidence="3"/>
<dbReference type="PANTHER" id="PTHR42901:SF1">
    <property type="entry name" value="ALCOHOL DEHYDROGENASE"/>
    <property type="match status" value="1"/>
</dbReference>
<evidence type="ECO:0000256" key="2">
    <source>
        <dbReference type="ARBA" id="ARBA00023002"/>
    </source>
</evidence>